<dbReference type="InterPro" id="IPR029021">
    <property type="entry name" value="Prot-tyrosine_phosphatase-like"/>
</dbReference>
<dbReference type="GO" id="GO:0005634">
    <property type="term" value="C:nucleus"/>
    <property type="evidence" value="ECO:0007669"/>
    <property type="project" value="TreeGrafter"/>
</dbReference>
<proteinExistence type="predicted"/>
<dbReference type="PANTHER" id="PTHR47244">
    <property type="entry name" value="PROTEIN-TYROSINE-PHOSPHATASE IBR5"/>
    <property type="match status" value="1"/>
</dbReference>
<keyword evidence="3" id="KW-1185">Reference proteome</keyword>
<dbReference type="InterPro" id="IPR044212">
    <property type="entry name" value="IBR5-like"/>
</dbReference>
<dbReference type="SUPFAM" id="SSF52799">
    <property type="entry name" value="(Phosphotyrosine protein) phosphatases II"/>
    <property type="match status" value="1"/>
</dbReference>
<reference evidence="2" key="1">
    <citation type="submission" date="2017-07" db="EMBL/GenBank/DDBJ databases">
        <title>Taro Niue Genome Assembly and Annotation.</title>
        <authorList>
            <person name="Atibalentja N."/>
            <person name="Keating K."/>
            <person name="Fields C.J."/>
        </authorList>
    </citation>
    <scope>NUCLEOTIDE SEQUENCE</scope>
    <source>
        <strain evidence="2">Niue_2</strain>
        <tissue evidence="2">Leaf</tissue>
    </source>
</reference>
<feature type="domain" description="Dual specificity phosphatase catalytic" evidence="1">
    <location>
        <begin position="3"/>
        <end position="53"/>
    </location>
</feature>
<evidence type="ECO:0000313" key="2">
    <source>
        <dbReference type="EMBL" id="MQM17116.1"/>
    </source>
</evidence>
<dbReference type="PANTHER" id="PTHR47244:SF1">
    <property type="entry name" value="PROTEIN-TYROSINE-PHOSPHATASE IBR5"/>
    <property type="match status" value="1"/>
</dbReference>
<accession>A0A843XCS4</accession>
<dbReference type="GO" id="GO:0009734">
    <property type="term" value="P:auxin-activated signaling pathway"/>
    <property type="evidence" value="ECO:0007669"/>
    <property type="project" value="InterPro"/>
</dbReference>
<evidence type="ECO:0000313" key="3">
    <source>
        <dbReference type="Proteomes" id="UP000652761"/>
    </source>
</evidence>
<organism evidence="2 3">
    <name type="scientific">Colocasia esculenta</name>
    <name type="common">Wild taro</name>
    <name type="synonym">Arum esculentum</name>
    <dbReference type="NCBI Taxonomy" id="4460"/>
    <lineage>
        <taxon>Eukaryota</taxon>
        <taxon>Viridiplantae</taxon>
        <taxon>Streptophyta</taxon>
        <taxon>Embryophyta</taxon>
        <taxon>Tracheophyta</taxon>
        <taxon>Spermatophyta</taxon>
        <taxon>Magnoliopsida</taxon>
        <taxon>Liliopsida</taxon>
        <taxon>Araceae</taxon>
        <taxon>Aroideae</taxon>
        <taxon>Colocasieae</taxon>
        <taxon>Colocasia</taxon>
    </lineage>
</organism>
<dbReference type="EMBL" id="NMUH01007353">
    <property type="protein sequence ID" value="MQM17116.1"/>
    <property type="molecule type" value="Genomic_DNA"/>
</dbReference>
<dbReference type="Proteomes" id="UP000652761">
    <property type="component" value="Unassembled WGS sequence"/>
</dbReference>
<dbReference type="InterPro" id="IPR000340">
    <property type="entry name" value="Dual-sp_phosphatase_cat-dom"/>
</dbReference>
<dbReference type="GO" id="GO:0033549">
    <property type="term" value="F:MAP kinase phosphatase activity"/>
    <property type="evidence" value="ECO:0007669"/>
    <property type="project" value="InterPro"/>
</dbReference>
<comment type="caution">
    <text evidence="2">The sequence shown here is derived from an EMBL/GenBank/DDBJ whole genome shotgun (WGS) entry which is preliminary data.</text>
</comment>
<name>A0A843XCS4_COLES</name>
<dbReference type="AlphaFoldDB" id="A0A843XCS4"/>
<gene>
    <name evidence="2" type="ORF">Taro_050085</name>
</gene>
<dbReference type="GO" id="GO:0009738">
    <property type="term" value="P:abscisic acid-activated signaling pathway"/>
    <property type="evidence" value="ECO:0007669"/>
    <property type="project" value="InterPro"/>
</dbReference>
<evidence type="ECO:0000259" key="1">
    <source>
        <dbReference type="Pfam" id="PF00782"/>
    </source>
</evidence>
<sequence>MSGKRRSPAIVIAYLMKCRGWRLAQSLHWVKERRPLVDLSAAVHQQLLDYEQKIFGSNGPDQVQPFPSTGLLPSFVFGFHKPIGAASLPTFNEKTSTSIFSRTYPDASSSEFVFRAGLMNEQMVTSTNTFVFNTAPGTEAPMDSC</sequence>
<dbReference type="Gene3D" id="3.90.190.10">
    <property type="entry name" value="Protein tyrosine phosphatase superfamily"/>
    <property type="match status" value="1"/>
</dbReference>
<protein>
    <recommendedName>
        <fullName evidence="1">Dual specificity phosphatase catalytic domain-containing protein</fullName>
    </recommendedName>
</protein>
<dbReference type="Pfam" id="PF00782">
    <property type="entry name" value="DSPc"/>
    <property type="match status" value="1"/>
</dbReference>
<dbReference type="OrthoDB" id="165342at2759"/>